<keyword evidence="1" id="KW-0223">Dioxygenase</keyword>
<gene>
    <name evidence="1" type="ORF">C7B77_21710</name>
</gene>
<dbReference type="Gene3D" id="2.60.120.620">
    <property type="entry name" value="q2cbj1_9rhob like domain"/>
    <property type="match status" value="1"/>
</dbReference>
<dbReference type="AlphaFoldDB" id="A0A2T1G2E4"/>
<evidence type="ECO:0000313" key="2">
    <source>
        <dbReference type="Proteomes" id="UP000238937"/>
    </source>
</evidence>
<proteinExistence type="predicted"/>
<dbReference type="Pfam" id="PF05721">
    <property type="entry name" value="PhyH"/>
    <property type="match status" value="1"/>
</dbReference>
<dbReference type="Proteomes" id="UP000238937">
    <property type="component" value="Unassembled WGS sequence"/>
</dbReference>
<keyword evidence="2" id="KW-1185">Reference proteome</keyword>
<protein>
    <submittedName>
        <fullName evidence="1">Phytanoyl-CoA dioxygenase</fullName>
    </submittedName>
</protein>
<dbReference type="RefSeq" id="WP_106309765.1">
    <property type="nucleotide sequence ID" value="NZ_PVWO01000362.1"/>
</dbReference>
<dbReference type="PANTHER" id="PTHR20883">
    <property type="entry name" value="PHYTANOYL-COA DIOXYGENASE DOMAIN CONTAINING 1"/>
    <property type="match status" value="1"/>
</dbReference>
<dbReference type="PANTHER" id="PTHR20883:SF48">
    <property type="entry name" value="ECTOINE DIOXYGENASE"/>
    <property type="match status" value="1"/>
</dbReference>
<dbReference type="GO" id="GO:0005506">
    <property type="term" value="F:iron ion binding"/>
    <property type="evidence" value="ECO:0007669"/>
    <property type="project" value="UniProtKB-ARBA"/>
</dbReference>
<dbReference type="GO" id="GO:0016706">
    <property type="term" value="F:2-oxoglutarate-dependent dioxygenase activity"/>
    <property type="evidence" value="ECO:0007669"/>
    <property type="project" value="UniProtKB-ARBA"/>
</dbReference>
<dbReference type="EMBL" id="PVWO01000362">
    <property type="protein sequence ID" value="PSB51330.1"/>
    <property type="molecule type" value="Genomic_DNA"/>
</dbReference>
<reference evidence="1 2" key="1">
    <citation type="submission" date="2018-03" db="EMBL/GenBank/DDBJ databases">
        <title>The ancient ancestry and fast evolution of plastids.</title>
        <authorList>
            <person name="Moore K.R."/>
            <person name="Magnabosco C."/>
            <person name="Momper L."/>
            <person name="Gold D.A."/>
            <person name="Bosak T."/>
            <person name="Fournier G.P."/>
        </authorList>
    </citation>
    <scope>NUCLEOTIDE SEQUENCE [LARGE SCALE GENOMIC DNA]</scope>
    <source>
        <strain evidence="1 2">CCALA 037</strain>
    </source>
</reference>
<keyword evidence="1" id="KW-0560">Oxidoreductase</keyword>
<dbReference type="SUPFAM" id="SSF51197">
    <property type="entry name" value="Clavaminate synthase-like"/>
    <property type="match status" value="1"/>
</dbReference>
<dbReference type="InterPro" id="IPR008775">
    <property type="entry name" value="Phytyl_CoA_dOase-like"/>
</dbReference>
<comment type="caution">
    <text evidence="1">The sequence shown here is derived from an EMBL/GenBank/DDBJ whole genome shotgun (WGS) entry which is preliminary data.</text>
</comment>
<sequence>MDISVREVEERGFVTIDSYLDPDSIDLLIADINTLDLTSGRAGIRNILELVPSVSKLARSQEIRALVEPILGDTARVVRGIFFDKQPNANWKVPWHQDLSIAVKQHLDLPDYHPQSIKEGVPHVQPPIAILERMLTVRIHLDRTDESNGALKVIPGSHRQGKLTTPQIDEWKQLNRAISCNCQAGGVLLMRPLLLHSSSIATTPSHRRVIHLEYADRPLDKGLEWYY</sequence>
<organism evidence="1 2">
    <name type="scientific">Chamaesiphon polymorphus CCALA 037</name>
    <dbReference type="NCBI Taxonomy" id="2107692"/>
    <lineage>
        <taxon>Bacteria</taxon>
        <taxon>Bacillati</taxon>
        <taxon>Cyanobacteriota</taxon>
        <taxon>Cyanophyceae</taxon>
        <taxon>Gomontiellales</taxon>
        <taxon>Chamaesiphonaceae</taxon>
        <taxon>Chamaesiphon</taxon>
    </lineage>
</organism>
<evidence type="ECO:0000313" key="1">
    <source>
        <dbReference type="EMBL" id="PSB51330.1"/>
    </source>
</evidence>
<name>A0A2T1G2E4_9CYAN</name>
<accession>A0A2T1G2E4</accession>
<dbReference type="OrthoDB" id="9791262at2"/>